<dbReference type="Gene3D" id="3.40.309.10">
    <property type="entry name" value="Aldehyde Dehydrogenase, Chain A, domain 2"/>
    <property type="match status" value="1"/>
</dbReference>
<dbReference type="Proteomes" id="UP001596996">
    <property type="component" value="Unassembled WGS sequence"/>
</dbReference>
<dbReference type="Pfam" id="PF01619">
    <property type="entry name" value="Pro_dh"/>
    <property type="match status" value="1"/>
</dbReference>
<dbReference type="InterPro" id="IPR024089">
    <property type="entry name" value="PRODH_PutA_dom_I/II"/>
</dbReference>
<keyword evidence="5" id="KW-0642">Proline metabolism</keyword>
<feature type="domain" description="Aldehyde dehydrogenase" evidence="6">
    <location>
        <begin position="565"/>
        <end position="1003"/>
    </location>
</feature>
<accession>A0ABW3I856</accession>
<dbReference type="InterPro" id="IPR016161">
    <property type="entry name" value="Ald_DH/histidinol_DH"/>
</dbReference>
<dbReference type="InterPro" id="IPR015590">
    <property type="entry name" value="Aldehyde_DH_dom"/>
</dbReference>
<keyword evidence="5" id="KW-0805">Transcription regulation</keyword>
<comment type="pathway">
    <text evidence="5">Amino-acid degradation; L-proline degradation into L-glutamate; L-glutamate from L-proline: step 1/2.</text>
</comment>
<feature type="domain" description="Proline dehydrogenase" evidence="7">
    <location>
        <begin position="187"/>
        <end position="480"/>
    </location>
</feature>
<comment type="catalytic activity">
    <reaction evidence="5">
        <text>L-proline + a quinone = (S)-1-pyrroline-5-carboxylate + a quinol + H(+)</text>
        <dbReference type="Rhea" id="RHEA:23784"/>
        <dbReference type="ChEBI" id="CHEBI:15378"/>
        <dbReference type="ChEBI" id="CHEBI:17388"/>
        <dbReference type="ChEBI" id="CHEBI:24646"/>
        <dbReference type="ChEBI" id="CHEBI:60039"/>
        <dbReference type="ChEBI" id="CHEBI:132124"/>
        <dbReference type="EC" id="1.5.5.2"/>
    </reaction>
</comment>
<keyword evidence="5" id="KW-0285">Flavoprotein</keyword>
<evidence type="ECO:0000259" key="9">
    <source>
        <dbReference type="Pfam" id="PF18327"/>
    </source>
</evidence>
<evidence type="ECO:0000259" key="7">
    <source>
        <dbReference type="Pfam" id="PF01619"/>
    </source>
</evidence>
<reference evidence="11" key="1">
    <citation type="journal article" date="2019" name="Int. J. Syst. Evol. Microbiol.">
        <title>The Global Catalogue of Microorganisms (GCM) 10K type strain sequencing project: providing services to taxonomists for standard genome sequencing and annotation.</title>
        <authorList>
            <consortium name="The Broad Institute Genomics Platform"/>
            <consortium name="The Broad Institute Genome Sequencing Center for Infectious Disease"/>
            <person name="Wu L."/>
            <person name="Ma J."/>
        </authorList>
    </citation>
    <scope>NUCLEOTIDE SEQUENCE [LARGE SCALE GENOMIC DNA]</scope>
    <source>
        <strain evidence="11">CCUG 61707</strain>
    </source>
</reference>
<comment type="cofactor">
    <cofactor evidence="5">
        <name>FAD</name>
        <dbReference type="ChEBI" id="CHEBI:57692"/>
    </cofactor>
</comment>
<feature type="domain" description="Proline utilization A proline dehydrogenase N-terminal" evidence="9">
    <location>
        <begin position="11"/>
        <end position="57"/>
    </location>
</feature>
<keyword evidence="2 5" id="KW-0560">Oxidoreductase</keyword>
<dbReference type="NCBIfam" id="TIGR01238">
    <property type="entry name" value="D1pyr5carbox3"/>
    <property type="match status" value="1"/>
</dbReference>
<dbReference type="InterPro" id="IPR024082">
    <property type="entry name" value="PRODH_PutA_dom_II"/>
</dbReference>
<keyword evidence="5" id="KW-0238">DNA-binding</keyword>
<feature type="domain" description="Proline dehydrogenase PutA" evidence="8">
    <location>
        <begin position="66"/>
        <end position="177"/>
    </location>
</feature>
<name>A0ABW3I856_9PAST</name>
<dbReference type="Gene3D" id="3.20.20.220">
    <property type="match status" value="1"/>
</dbReference>
<evidence type="ECO:0000259" key="8">
    <source>
        <dbReference type="Pfam" id="PF14850"/>
    </source>
</evidence>
<comment type="pathway">
    <text evidence="1 5">Amino-acid degradation; L-proline degradation into L-glutamate; L-glutamate from L-proline: step 2/2.</text>
</comment>
<comment type="function">
    <text evidence="5">Oxidizes proline to glutamate for use as a carbon and nitrogen source.</text>
</comment>
<organism evidence="10 11">
    <name type="scientific">Seminibacterium arietis</name>
    <dbReference type="NCBI Taxonomy" id="1173502"/>
    <lineage>
        <taxon>Bacteria</taxon>
        <taxon>Pseudomonadati</taxon>
        <taxon>Pseudomonadota</taxon>
        <taxon>Gammaproteobacteria</taxon>
        <taxon>Pasteurellales</taxon>
        <taxon>Pasteurellaceae</taxon>
        <taxon>Seminibacterium</taxon>
    </lineage>
</organism>
<keyword evidence="11" id="KW-1185">Reference proteome</keyword>
<evidence type="ECO:0000256" key="2">
    <source>
        <dbReference type="ARBA" id="ARBA00023002"/>
    </source>
</evidence>
<keyword evidence="5" id="KW-0274">FAD</keyword>
<dbReference type="Gene3D" id="3.40.605.10">
    <property type="entry name" value="Aldehyde Dehydrogenase, Chain A, domain 1"/>
    <property type="match status" value="1"/>
</dbReference>
<dbReference type="Pfam" id="PF18327">
    <property type="entry name" value="PRODH"/>
    <property type="match status" value="1"/>
</dbReference>
<dbReference type="EMBL" id="JBHTJN010000008">
    <property type="protein sequence ID" value="MFD0965928.1"/>
    <property type="molecule type" value="Genomic_DNA"/>
</dbReference>
<dbReference type="SUPFAM" id="SSF51730">
    <property type="entry name" value="FAD-linked oxidoreductase"/>
    <property type="match status" value="1"/>
</dbReference>
<evidence type="ECO:0000259" key="6">
    <source>
        <dbReference type="Pfam" id="PF00171"/>
    </source>
</evidence>
<sequence length="1151" mass="128270">MSFQLSKQYNQLRRDITSYYRIDEKTAVDELQQTLNFTVEQEERIQKRAVDLINKVRTVKKNQYGVDALMQEFSLGDDEGIALMCLAEALLRIPDNQTRDELIYDKLKEGDWKSHVGKSSSLFINAAGYGLMLGKKVSQTFDENDLSNALTKSFARLSAPIMRLAMVQAMKILGQQFVTGVTIDDALNRIQPRFEKGFSFSFDMLGEAAMTQDDADRYFKDYLNAIEAVGKHAQGQDIYRANSISVKLSAIHQRYNRSQYDRVMKELYPKIKELFLKAKSYNISINIDAEEASRLELSLDLIERLLDEPELKGYKGIGFVVQAYSKRCPKVIDYLTALAREKQGYLMIRLVKGAYWDSEIKWAQTEGLDGFPLYTRKNHSDISYIACAKKLFAAQDVIYPQFATHNVQTLSTIYELGEGKHYEFQCLHGMGETLYENIVGKQSLDRLVRVYAPVGTHETLLAYLVRRLLENGANSSFVHQLVDENIPAEELVTPPWKLYDKSQGQANRAVRHPLKLFKDRKNSKGFDLTNELVLEKLEKALNDSSVENAHSLVAIDEKNYELTAQNVVNPANLMDNIGQVTFFNPEKLPAVFSACENTDWSQLSAVQKADILRKTADLYEQNYGLLMKLAVIEAGKTLPNAIAELREAVDFLRYYALQVETLQHLDKLGQARGKALCISPWNFPLAIFTGQIAGALAAGNAVIAKPAEQTSLIAFAAVKLFYQAGLPRNALQLVLGAGDVGAALVNLPFDAVLFTGSTEVAKSINLQLAKADNDPVLIAETGGQNVLVVDSSALSEQVVADVLNSAFDSAGQRCSALRILLVQEDVVDKLYDMITKAMQELSVGNPKFLCTDIGPVIDEEAKLNLENHKVLMRKIATRYVEKDTPATGYFVAPAVYQLTNLQQITREVFGPILHIISYQKGELEKTLKEVNAKGYALTGGCHSRIRKQIDFVEKHLNCGNFYVNRNIVGAVVGVQPFGGHGLSGTGPKAGGEFYLQRLTQTKQYYSQFGDEKTLGKNKPLLESITGEENTLAYRPCEIAILNGDVEMSEKAADKLLANGFSVLIASNHPLATINKRGVRAAKELGNCQKGVYLTALSTEQKLWIAENSDAIFKCYDWQKTQDLIPLYDEFSRSENTTAAGGNASLMATQEQ</sequence>
<dbReference type="InterPro" id="IPR050485">
    <property type="entry name" value="Proline_metab_enzyme"/>
</dbReference>
<dbReference type="Pfam" id="PF14850">
    <property type="entry name" value="Pro_dh-DNA_bdg"/>
    <property type="match status" value="1"/>
</dbReference>
<dbReference type="PIRSF" id="PIRSF000197">
    <property type="entry name" value="Bifunct_PutA"/>
    <property type="match status" value="1"/>
</dbReference>
<proteinExistence type="inferred from homology"/>
<dbReference type="RefSeq" id="WP_380819424.1">
    <property type="nucleotide sequence ID" value="NZ_JBHTJN010000008.1"/>
</dbReference>
<dbReference type="Gene3D" id="1.20.5.550">
    <property type="entry name" value="Single Helix bin"/>
    <property type="match status" value="1"/>
</dbReference>
<dbReference type="InterPro" id="IPR016163">
    <property type="entry name" value="Ald_DH_C"/>
</dbReference>
<dbReference type="GO" id="GO:0003842">
    <property type="term" value="F:L-glutamate gamma-semialdehyde dehydrogenase activity"/>
    <property type="evidence" value="ECO:0007669"/>
    <property type="project" value="UniProtKB-EC"/>
</dbReference>
<gene>
    <name evidence="10" type="primary">putA</name>
    <name evidence="10" type="ORF">ACFQ02_03560</name>
</gene>
<dbReference type="SUPFAM" id="SSF81935">
    <property type="entry name" value="N-terminal domain of bifunctional PutA protein"/>
    <property type="match status" value="1"/>
</dbReference>
<dbReference type="PROSITE" id="PS00070">
    <property type="entry name" value="ALDEHYDE_DEHYDR_CYS"/>
    <property type="match status" value="1"/>
</dbReference>
<dbReference type="EC" id="1.5.5.2" evidence="5"/>
<dbReference type="InterPro" id="IPR029041">
    <property type="entry name" value="FAD-linked_oxidoreductase-like"/>
</dbReference>
<protein>
    <recommendedName>
        <fullName evidence="5">Bifunctional protein PutA</fullName>
    </recommendedName>
    <domain>
        <recommendedName>
            <fullName evidence="5">Proline dehydrogenase</fullName>
            <ecNumber evidence="5">1.5.5.2</ecNumber>
        </recommendedName>
        <alternativeName>
            <fullName evidence="5">Proline oxidase</fullName>
        </alternativeName>
    </domain>
    <domain>
        <recommendedName>
            <fullName evidence="5">Delta-1-pyrroline-5-carboxylate dehydrogenase</fullName>
            <shortName evidence="5">P5C dehydrogenase</shortName>
            <ecNumber evidence="5">1.2.1.88</ecNumber>
        </recommendedName>
        <alternativeName>
            <fullName evidence="5">L-glutamate gamma-semialdehyde dehydrogenase</fullName>
        </alternativeName>
    </domain>
</protein>
<keyword evidence="5" id="KW-0804">Transcription</keyword>
<comment type="catalytic activity">
    <reaction evidence="4 5">
        <text>L-glutamate 5-semialdehyde + NAD(+) + H2O = L-glutamate + NADH + 2 H(+)</text>
        <dbReference type="Rhea" id="RHEA:30235"/>
        <dbReference type="ChEBI" id="CHEBI:15377"/>
        <dbReference type="ChEBI" id="CHEBI:15378"/>
        <dbReference type="ChEBI" id="CHEBI:29985"/>
        <dbReference type="ChEBI" id="CHEBI:57540"/>
        <dbReference type="ChEBI" id="CHEBI:57945"/>
        <dbReference type="ChEBI" id="CHEBI:58066"/>
        <dbReference type="EC" id="1.2.1.88"/>
    </reaction>
</comment>
<evidence type="ECO:0000256" key="1">
    <source>
        <dbReference type="ARBA" id="ARBA00004786"/>
    </source>
</evidence>
<dbReference type="PANTHER" id="PTHR42862">
    <property type="entry name" value="DELTA-1-PYRROLINE-5-CARBOXYLATE DEHYDROGENASE 1, ISOFORM A-RELATED"/>
    <property type="match status" value="1"/>
</dbReference>
<dbReference type="InterPro" id="IPR016162">
    <property type="entry name" value="Ald_DH_N"/>
</dbReference>
<comment type="caution">
    <text evidence="10">The sequence shown here is derived from an EMBL/GenBank/DDBJ whole genome shotgun (WGS) entry which is preliminary data.</text>
</comment>
<dbReference type="InterPro" id="IPR024090">
    <property type="entry name" value="PRODH_PutA_dom_I"/>
</dbReference>
<dbReference type="InterPro" id="IPR002872">
    <property type="entry name" value="Proline_DH_dom"/>
</dbReference>
<comment type="similarity">
    <text evidence="5">In the N-terminal section; belongs to the proline dehydrogenase family.</text>
</comment>
<dbReference type="GO" id="GO:0004657">
    <property type="term" value="F:proline dehydrogenase activity"/>
    <property type="evidence" value="ECO:0007669"/>
    <property type="project" value="UniProtKB-EC"/>
</dbReference>
<dbReference type="NCBIfam" id="NF008869">
    <property type="entry name" value="PRK11904.1"/>
    <property type="match status" value="1"/>
</dbReference>
<evidence type="ECO:0000313" key="10">
    <source>
        <dbReference type="EMBL" id="MFD0965928.1"/>
    </source>
</evidence>
<dbReference type="InterPro" id="IPR016160">
    <property type="entry name" value="Ald_DH_CS_CYS"/>
</dbReference>
<evidence type="ECO:0000256" key="3">
    <source>
        <dbReference type="ARBA" id="ARBA00023027"/>
    </source>
</evidence>
<evidence type="ECO:0000256" key="5">
    <source>
        <dbReference type="PIRNR" id="PIRNR000197"/>
    </source>
</evidence>
<dbReference type="SUPFAM" id="SSF53720">
    <property type="entry name" value="ALDH-like"/>
    <property type="match status" value="1"/>
</dbReference>
<dbReference type="InterPro" id="IPR025703">
    <property type="entry name" value="Bifunct_PutA"/>
</dbReference>
<evidence type="ECO:0000256" key="4">
    <source>
        <dbReference type="ARBA" id="ARBA00048142"/>
    </source>
</evidence>
<keyword evidence="5" id="KW-0678">Repressor</keyword>
<dbReference type="PANTHER" id="PTHR42862:SF1">
    <property type="entry name" value="DELTA-1-PYRROLINE-5-CARBOXYLATE DEHYDROGENASE 2, ISOFORM A-RELATED"/>
    <property type="match status" value="1"/>
</dbReference>
<comment type="similarity">
    <text evidence="5">In the C-terminal section; belongs to the aldehyde dehydrogenase family.</text>
</comment>
<evidence type="ECO:0000313" key="11">
    <source>
        <dbReference type="Proteomes" id="UP001596996"/>
    </source>
</evidence>
<dbReference type="InterPro" id="IPR005933">
    <property type="entry name" value="PutA_C"/>
</dbReference>
<keyword evidence="3 5" id="KW-0520">NAD</keyword>
<dbReference type="InterPro" id="IPR041349">
    <property type="entry name" value="PRODH"/>
</dbReference>
<dbReference type="Gene3D" id="1.20.5.460">
    <property type="entry name" value="Single helix bin"/>
    <property type="match status" value="1"/>
</dbReference>
<dbReference type="Pfam" id="PF00171">
    <property type="entry name" value="Aldedh"/>
    <property type="match status" value="1"/>
</dbReference>
<dbReference type="EC" id="1.2.1.88" evidence="5"/>